<proteinExistence type="inferred from homology"/>
<evidence type="ECO:0000256" key="4">
    <source>
        <dbReference type="ARBA" id="ARBA00023239"/>
    </source>
</evidence>
<reference evidence="6" key="1">
    <citation type="submission" date="2023-05" db="EMBL/GenBank/DDBJ databases">
        <authorList>
            <person name="Huff M."/>
        </authorList>
    </citation>
    <scope>NUCLEOTIDE SEQUENCE</scope>
</reference>
<comment type="similarity">
    <text evidence="2">Belongs to the KHG/KDPG aldolase family.</text>
</comment>
<evidence type="ECO:0000313" key="7">
    <source>
        <dbReference type="Proteomes" id="UP000834106"/>
    </source>
</evidence>
<dbReference type="PANTHER" id="PTHR30246:SF1">
    <property type="entry name" value="2-DEHYDRO-3-DEOXY-6-PHOSPHOGALACTONATE ALDOLASE-RELATED"/>
    <property type="match status" value="1"/>
</dbReference>
<protein>
    <recommendedName>
        <fullName evidence="8">KHG/KDPG aldolase</fullName>
    </recommendedName>
</protein>
<dbReference type="Pfam" id="PF01081">
    <property type="entry name" value="Aldolase"/>
    <property type="match status" value="1"/>
</dbReference>
<keyword evidence="5" id="KW-0119">Carbohydrate metabolism</keyword>
<dbReference type="SUPFAM" id="SSF51569">
    <property type="entry name" value="Aldolase"/>
    <property type="match status" value="1"/>
</dbReference>
<keyword evidence="7" id="KW-1185">Reference proteome</keyword>
<organism evidence="6 7">
    <name type="scientific">Fraxinus pennsylvanica</name>
    <dbReference type="NCBI Taxonomy" id="56036"/>
    <lineage>
        <taxon>Eukaryota</taxon>
        <taxon>Viridiplantae</taxon>
        <taxon>Streptophyta</taxon>
        <taxon>Embryophyta</taxon>
        <taxon>Tracheophyta</taxon>
        <taxon>Spermatophyta</taxon>
        <taxon>Magnoliopsida</taxon>
        <taxon>eudicotyledons</taxon>
        <taxon>Gunneridae</taxon>
        <taxon>Pentapetalae</taxon>
        <taxon>asterids</taxon>
        <taxon>lamiids</taxon>
        <taxon>Lamiales</taxon>
        <taxon>Oleaceae</taxon>
        <taxon>Oleeae</taxon>
        <taxon>Fraxinus</taxon>
    </lineage>
</organism>
<dbReference type="Proteomes" id="UP000834106">
    <property type="component" value="Chromosome 17"/>
</dbReference>
<evidence type="ECO:0000256" key="2">
    <source>
        <dbReference type="ARBA" id="ARBA00006906"/>
    </source>
</evidence>
<evidence type="ECO:0000256" key="1">
    <source>
        <dbReference type="ARBA" id="ARBA00004761"/>
    </source>
</evidence>
<sequence>MAVSSSNSLWAMASPNSSFFSSRNPFISIRPSHSCSKLRSCFYFKQNSFKCSNENSLSYSPNSVADKVLTDIRNSGIIACLRAQSAEIAIEAAHAALRGGISVLEVVMSNPGVLEVLERLVQEYPSKSIGVGTVLDGKDAKDAMKSGAKFLMGPAIVKDILDDVTRGQALYIPGVMTPTEILFAFNAGAKLVKVYPVSALGGVQYIAAIRKPFPHIPMVASQGITIDSIGDYISQGASSVVLSDAIFNKKALDQRNFDTIYQLAHLAALRGNEAVGRKKQGSYFRRLLPLQYERDKRTEVSICADDIEAASFAVTRQQFLLAPSIRATCKSKKLRDK</sequence>
<evidence type="ECO:0000256" key="5">
    <source>
        <dbReference type="ARBA" id="ARBA00023277"/>
    </source>
</evidence>
<dbReference type="InterPro" id="IPR013785">
    <property type="entry name" value="Aldolase_TIM"/>
</dbReference>
<dbReference type="CDD" id="cd00452">
    <property type="entry name" value="KDPG_aldolase"/>
    <property type="match status" value="1"/>
</dbReference>
<dbReference type="InterPro" id="IPR000887">
    <property type="entry name" value="Aldlse_KDPG_KHG"/>
</dbReference>
<name>A0AAD2A267_9LAMI</name>
<dbReference type="AlphaFoldDB" id="A0AAD2A267"/>
<dbReference type="GO" id="GO:0016829">
    <property type="term" value="F:lyase activity"/>
    <property type="evidence" value="ECO:0007669"/>
    <property type="project" value="UniProtKB-KW"/>
</dbReference>
<evidence type="ECO:0008006" key="8">
    <source>
        <dbReference type="Google" id="ProtNLM"/>
    </source>
</evidence>
<keyword evidence="4" id="KW-0456">Lyase</keyword>
<comment type="pathway">
    <text evidence="1">Carbohydrate acid metabolism.</text>
</comment>
<accession>A0AAD2A267</accession>
<evidence type="ECO:0000256" key="3">
    <source>
        <dbReference type="ARBA" id="ARBA00011233"/>
    </source>
</evidence>
<dbReference type="Gene3D" id="3.20.20.70">
    <property type="entry name" value="Aldolase class I"/>
    <property type="match status" value="1"/>
</dbReference>
<dbReference type="PANTHER" id="PTHR30246">
    <property type="entry name" value="2-KETO-3-DEOXY-6-PHOSPHOGLUCONATE ALDOLASE"/>
    <property type="match status" value="1"/>
</dbReference>
<gene>
    <name evidence="6" type="ORF">FPE_LOCUS27044</name>
</gene>
<dbReference type="EMBL" id="OU503052">
    <property type="protein sequence ID" value="CAI9779614.1"/>
    <property type="molecule type" value="Genomic_DNA"/>
</dbReference>
<evidence type="ECO:0000313" key="6">
    <source>
        <dbReference type="EMBL" id="CAI9779614.1"/>
    </source>
</evidence>
<comment type="subunit">
    <text evidence="3">Homotrimer.</text>
</comment>